<dbReference type="EMBL" id="CM044706">
    <property type="protein sequence ID" value="KAI5659617.1"/>
    <property type="molecule type" value="Genomic_DNA"/>
</dbReference>
<keyword evidence="2" id="KW-1185">Reference proteome</keyword>
<dbReference type="Proteomes" id="UP001060085">
    <property type="component" value="Linkage Group LG06"/>
</dbReference>
<organism evidence="1 2">
    <name type="scientific">Catharanthus roseus</name>
    <name type="common">Madagascar periwinkle</name>
    <name type="synonym">Vinca rosea</name>
    <dbReference type="NCBI Taxonomy" id="4058"/>
    <lineage>
        <taxon>Eukaryota</taxon>
        <taxon>Viridiplantae</taxon>
        <taxon>Streptophyta</taxon>
        <taxon>Embryophyta</taxon>
        <taxon>Tracheophyta</taxon>
        <taxon>Spermatophyta</taxon>
        <taxon>Magnoliopsida</taxon>
        <taxon>eudicotyledons</taxon>
        <taxon>Gunneridae</taxon>
        <taxon>Pentapetalae</taxon>
        <taxon>asterids</taxon>
        <taxon>lamiids</taxon>
        <taxon>Gentianales</taxon>
        <taxon>Apocynaceae</taxon>
        <taxon>Rauvolfioideae</taxon>
        <taxon>Vinceae</taxon>
        <taxon>Catharanthinae</taxon>
        <taxon>Catharanthus</taxon>
    </lineage>
</organism>
<protein>
    <submittedName>
        <fullName evidence="1">Uncharacterized protein</fullName>
    </submittedName>
</protein>
<reference evidence="2" key="1">
    <citation type="journal article" date="2023" name="Nat. Plants">
        <title>Single-cell RNA sequencing provides a high-resolution roadmap for understanding the multicellular compartmentation of specialized metabolism.</title>
        <authorList>
            <person name="Sun S."/>
            <person name="Shen X."/>
            <person name="Li Y."/>
            <person name="Li Y."/>
            <person name="Wang S."/>
            <person name="Li R."/>
            <person name="Zhang H."/>
            <person name="Shen G."/>
            <person name="Guo B."/>
            <person name="Wei J."/>
            <person name="Xu J."/>
            <person name="St-Pierre B."/>
            <person name="Chen S."/>
            <person name="Sun C."/>
        </authorList>
    </citation>
    <scope>NUCLEOTIDE SEQUENCE [LARGE SCALE GENOMIC DNA]</scope>
</reference>
<comment type="caution">
    <text evidence="1">The sequence shown here is derived from an EMBL/GenBank/DDBJ whole genome shotgun (WGS) entry which is preliminary data.</text>
</comment>
<gene>
    <name evidence="1" type="ORF">M9H77_28410</name>
</gene>
<proteinExistence type="predicted"/>
<evidence type="ECO:0000313" key="2">
    <source>
        <dbReference type="Proteomes" id="UP001060085"/>
    </source>
</evidence>
<sequence>MPDMSSLSVSSSRSWKIKVVKEENGITLEDDWEKFRNDNNLSPAKSTSRAMFLPIIRKSNRDDELI</sequence>
<evidence type="ECO:0000313" key="1">
    <source>
        <dbReference type="EMBL" id="KAI5659617.1"/>
    </source>
</evidence>
<accession>A0ACC0AGP4</accession>
<name>A0ACC0AGP4_CATRO</name>